<feature type="region of interest" description="Disordered" evidence="1">
    <location>
        <begin position="55"/>
        <end position="80"/>
    </location>
</feature>
<proteinExistence type="predicted"/>
<name>A0A6P2I8C4_9BURK</name>
<organism evidence="2 3">
    <name type="scientific">Burkholderia aenigmatica</name>
    <dbReference type="NCBI Taxonomy" id="2015348"/>
    <lineage>
        <taxon>Bacteria</taxon>
        <taxon>Pseudomonadati</taxon>
        <taxon>Pseudomonadota</taxon>
        <taxon>Betaproteobacteria</taxon>
        <taxon>Burkholderiales</taxon>
        <taxon>Burkholderiaceae</taxon>
        <taxon>Burkholderia</taxon>
        <taxon>Burkholderia cepacia complex</taxon>
    </lineage>
</organism>
<dbReference type="AlphaFoldDB" id="A0A6P2I8C4"/>
<evidence type="ECO:0000256" key="1">
    <source>
        <dbReference type="SAM" id="MobiDB-lite"/>
    </source>
</evidence>
<dbReference type="EMBL" id="CABVQC010000004">
    <property type="protein sequence ID" value="VWB25628.1"/>
    <property type="molecule type" value="Genomic_DNA"/>
</dbReference>
<reference evidence="2 3" key="1">
    <citation type="submission" date="2019-09" db="EMBL/GenBank/DDBJ databases">
        <authorList>
            <person name="Depoorter E."/>
        </authorList>
    </citation>
    <scope>NUCLEOTIDE SEQUENCE [LARGE SCALE GENOMIC DNA]</scope>
    <source>
        <strain evidence="2">LMG 13014</strain>
    </source>
</reference>
<accession>A0A6P2I8C4</accession>
<dbReference type="RefSeq" id="WP_175021435.1">
    <property type="nucleotide sequence ID" value="NZ_CABVQC010000004.1"/>
</dbReference>
<protein>
    <submittedName>
        <fullName evidence="2">Uncharacterized protein</fullName>
    </submittedName>
</protein>
<gene>
    <name evidence="2" type="ORF">BLA13014_00929</name>
</gene>
<evidence type="ECO:0000313" key="2">
    <source>
        <dbReference type="EMBL" id="VWB25628.1"/>
    </source>
</evidence>
<dbReference type="Proteomes" id="UP000494261">
    <property type="component" value="Unassembled WGS sequence"/>
</dbReference>
<evidence type="ECO:0000313" key="3">
    <source>
        <dbReference type="Proteomes" id="UP000494261"/>
    </source>
</evidence>
<sequence length="80" mass="8938">MVPKTGASLSCNSASFVLLSRRSSIATHDAVWSCRKMEPWLQKDVFIASRKGARLAPKNDPPVIKSSERHELRHVNPLAR</sequence>